<sequence>MKKPTLGVHLIIRNEAALLPQCLDSLHGAADEIVIVDTGSTDNSAAIAASYGAKVYHMNWNNDFSAARNTGLSHAETDWILVLDADEILKTPVGAITEMLRNTEAMAFTVNIENWIGSLPEDRLTHNAIRLFRNGAGYSFQGIIHEGLDASVIGKHGASVIRSSGIEIIHLGYLPGIMAQKDKISRNEQLLRRALAKDPGNDFYSYNLAVTCCQNGQLEEAAELLTRTISRAPLQASYRPSMIRDLAKIQLSLNHTQAVNALLARELPRYSDYPDLHFIQGQSWESQGLTERAFQSYQRAAAGSEEPAAPVDASSTGATEEADTAVSAGAALNAGAVVNAEATLYAGAALSGKYVSEKGMNSFRPLARMGEISLQLGHCEEAARWFHRALQHHVLYAPALQGIASAFQRLDVPDQDIATLLIQLVGTGEAAGRSAVIHALDAVCAYEAIAGLPQTDFPLEQETLPARASAWIITGRLAEAGTALREALSPLRDTATMDGDMDTIHRLWMIAAICRWQDNSPQAEPLEFADAPEPLRSALLLVDEQLTQHNTALALPGEAGNLPQVIAELIRQAVKLRCCGLAAELAGLFPEHRADWAEALYESGQLKEAGELLIALAADQQVRGKVSFYLAELLFDKGHYREAAEWFQLMLDGTPGHEPSRIGLALSYLHLARLELEGAAAGFPEIYTNGPLQEDMKAAEQAIAVLNRTAWHTQCNPHRTLQKGATP</sequence>
<dbReference type="PANTHER" id="PTHR43630">
    <property type="entry name" value="POLY-BETA-1,6-N-ACETYL-D-GLUCOSAMINE SYNTHASE"/>
    <property type="match status" value="1"/>
</dbReference>
<dbReference type="Pfam" id="PF13432">
    <property type="entry name" value="TPR_16"/>
    <property type="match status" value="1"/>
</dbReference>
<evidence type="ECO:0000313" key="3">
    <source>
        <dbReference type="EMBL" id="CQR58091.1"/>
    </source>
</evidence>
<dbReference type="InterPro" id="IPR001173">
    <property type="entry name" value="Glyco_trans_2-like"/>
</dbReference>
<reference evidence="4" key="1">
    <citation type="submission" date="2015-03" db="EMBL/GenBank/DDBJ databases">
        <authorList>
            <person name="Wibberg D."/>
        </authorList>
    </citation>
    <scope>NUCLEOTIDE SEQUENCE [LARGE SCALE GENOMIC DNA]</scope>
</reference>
<evidence type="ECO:0000313" key="4">
    <source>
        <dbReference type="Proteomes" id="UP000033163"/>
    </source>
</evidence>
<dbReference type="PATRIC" id="fig|1073571.4.peg.6126"/>
<gene>
    <name evidence="3" type="ORF">PRIO_5704</name>
</gene>
<dbReference type="Proteomes" id="UP000033163">
    <property type="component" value="Chromosome I"/>
</dbReference>
<dbReference type="CDD" id="cd02511">
    <property type="entry name" value="Beta4Glucosyltransferase"/>
    <property type="match status" value="1"/>
</dbReference>
<accession>A0A0E4HEI8</accession>
<dbReference type="SUPFAM" id="SSF48452">
    <property type="entry name" value="TPR-like"/>
    <property type="match status" value="2"/>
</dbReference>
<organism evidence="3 4">
    <name type="scientific">Paenibacillus riograndensis SBR5</name>
    <dbReference type="NCBI Taxonomy" id="1073571"/>
    <lineage>
        <taxon>Bacteria</taxon>
        <taxon>Bacillati</taxon>
        <taxon>Bacillota</taxon>
        <taxon>Bacilli</taxon>
        <taxon>Bacillales</taxon>
        <taxon>Paenibacillaceae</taxon>
        <taxon>Paenibacillus</taxon>
        <taxon>Paenibacillus sonchi group</taxon>
    </lineage>
</organism>
<dbReference type="InterPro" id="IPR029044">
    <property type="entry name" value="Nucleotide-diphossugar_trans"/>
</dbReference>
<dbReference type="Pfam" id="PF00535">
    <property type="entry name" value="Glycos_transf_2"/>
    <property type="match status" value="1"/>
</dbReference>
<evidence type="ECO:0000256" key="1">
    <source>
        <dbReference type="SAM" id="MobiDB-lite"/>
    </source>
</evidence>
<dbReference type="PANTHER" id="PTHR43630:SF2">
    <property type="entry name" value="GLYCOSYLTRANSFERASE"/>
    <property type="match status" value="1"/>
</dbReference>
<dbReference type="Gene3D" id="1.25.40.10">
    <property type="entry name" value="Tetratricopeptide repeat domain"/>
    <property type="match status" value="2"/>
</dbReference>
<dbReference type="Pfam" id="PF14559">
    <property type="entry name" value="TPR_19"/>
    <property type="match status" value="1"/>
</dbReference>
<dbReference type="SUPFAM" id="SSF53448">
    <property type="entry name" value="Nucleotide-diphospho-sugar transferases"/>
    <property type="match status" value="1"/>
</dbReference>
<feature type="domain" description="Glycosyltransferase 2-like" evidence="2">
    <location>
        <begin position="10"/>
        <end position="133"/>
    </location>
</feature>
<name>A0A0E4HEI8_9BACL</name>
<dbReference type="HOGENOM" id="CLU_023736_1_0_9"/>
<feature type="region of interest" description="Disordered" evidence="1">
    <location>
        <begin position="300"/>
        <end position="320"/>
    </location>
</feature>
<dbReference type="InterPro" id="IPR011990">
    <property type="entry name" value="TPR-like_helical_dom_sf"/>
</dbReference>
<dbReference type="RefSeq" id="WP_020425791.1">
    <property type="nucleotide sequence ID" value="NZ_AGBD01000031.1"/>
</dbReference>
<dbReference type="KEGG" id="pri:PRIO_5704"/>
<dbReference type="Gene3D" id="3.90.550.10">
    <property type="entry name" value="Spore Coat Polysaccharide Biosynthesis Protein SpsA, Chain A"/>
    <property type="match status" value="1"/>
</dbReference>
<protein>
    <recommendedName>
        <fullName evidence="2">Glycosyltransferase 2-like domain-containing protein</fullName>
    </recommendedName>
</protein>
<dbReference type="STRING" id="483937.AMQ84_02830"/>
<dbReference type="EMBL" id="LN831776">
    <property type="protein sequence ID" value="CQR58091.1"/>
    <property type="molecule type" value="Genomic_DNA"/>
</dbReference>
<evidence type="ECO:0000259" key="2">
    <source>
        <dbReference type="Pfam" id="PF00535"/>
    </source>
</evidence>
<dbReference type="AlphaFoldDB" id="A0A0E4HEI8"/>
<proteinExistence type="predicted"/>